<organism evidence="1 2">
    <name type="scientific">Blattamonas nauphoetae</name>
    <dbReference type="NCBI Taxonomy" id="2049346"/>
    <lineage>
        <taxon>Eukaryota</taxon>
        <taxon>Metamonada</taxon>
        <taxon>Preaxostyla</taxon>
        <taxon>Oxymonadida</taxon>
        <taxon>Blattamonas</taxon>
    </lineage>
</organism>
<dbReference type="EMBL" id="JARBJD010000232">
    <property type="protein sequence ID" value="KAK2946276.1"/>
    <property type="molecule type" value="Genomic_DNA"/>
</dbReference>
<evidence type="ECO:0000313" key="2">
    <source>
        <dbReference type="Proteomes" id="UP001281761"/>
    </source>
</evidence>
<reference evidence="1 2" key="1">
    <citation type="journal article" date="2022" name="bioRxiv">
        <title>Genomics of Preaxostyla Flagellates Illuminates Evolutionary Transitions and the Path Towards Mitochondrial Loss.</title>
        <authorList>
            <person name="Novak L.V.F."/>
            <person name="Treitli S.C."/>
            <person name="Pyrih J."/>
            <person name="Halakuc P."/>
            <person name="Pipaliya S.V."/>
            <person name="Vacek V."/>
            <person name="Brzon O."/>
            <person name="Soukal P."/>
            <person name="Eme L."/>
            <person name="Dacks J.B."/>
            <person name="Karnkowska A."/>
            <person name="Elias M."/>
            <person name="Hampl V."/>
        </authorList>
    </citation>
    <scope>NUCLEOTIDE SEQUENCE [LARGE SCALE GENOMIC DNA]</scope>
    <source>
        <strain evidence="1">NAU3</strain>
        <tissue evidence="1">Gut</tissue>
    </source>
</reference>
<gene>
    <name evidence="1" type="ORF">BLNAU_18797</name>
</gene>
<evidence type="ECO:0000313" key="1">
    <source>
        <dbReference type="EMBL" id="KAK2946276.1"/>
    </source>
</evidence>
<sequence>MGCKQSQLPPNRESETAREDIAGLKTRPDESITKYSSYDYSRFLMWNPNYPATVDSLAHVFNSLASIVRDDFPLDEEQYLKASTLLSLIKRIVNRGSAFDDFLKAIGLGSSNTDAVFVDSMTVFLSLSHSSLIGETLEFIHQYLSALSVSSRLALLSNRLISRILSVPQFQDFSVIEDVNLLCSVLLILDNGARLASDFKMQSTIVELRSILDMITRILGPNLENDLSNFPTTIPDTDPEQIRDVMLNDVFIPMEPSLVQIIRNPVLKNARSPLIFTQVAPTKMNPGLQSLSFGNMYLWGTY</sequence>
<protein>
    <submittedName>
        <fullName evidence="1">Uncharacterized protein</fullName>
    </submittedName>
</protein>
<accession>A0ABQ9X3E0</accession>
<dbReference type="Proteomes" id="UP001281761">
    <property type="component" value="Unassembled WGS sequence"/>
</dbReference>
<comment type="caution">
    <text evidence="1">The sequence shown here is derived from an EMBL/GenBank/DDBJ whole genome shotgun (WGS) entry which is preliminary data.</text>
</comment>
<proteinExistence type="predicted"/>
<keyword evidence="2" id="KW-1185">Reference proteome</keyword>
<name>A0ABQ9X3E0_9EUKA</name>